<evidence type="ECO:0000259" key="4">
    <source>
        <dbReference type="PROSITE" id="PS50102"/>
    </source>
</evidence>
<feature type="domain" description="RRM" evidence="4">
    <location>
        <begin position="113"/>
        <end position="196"/>
    </location>
</feature>
<dbReference type="EMBL" id="WJQU01000001">
    <property type="protein sequence ID" value="KAJ6647672.1"/>
    <property type="molecule type" value="Genomic_DNA"/>
</dbReference>
<organism evidence="5 6">
    <name type="scientific">Pseudolycoriella hygida</name>
    <dbReference type="NCBI Taxonomy" id="35572"/>
    <lineage>
        <taxon>Eukaryota</taxon>
        <taxon>Metazoa</taxon>
        <taxon>Ecdysozoa</taxon>
        <taxon>Arthropoda</taxon>
        <taxon>Hexapoda</taxon>
        <taxon>Insecta</taxon>
        <taxon>Pterygota</taxon>
        <taxon>Neoptera</taxon>
        <taxon>Endopterygota</taxon>
        <taxon>Diptera</taxon>
        <taxon>Nematocera</taxon>
        <taxon>Sciaroidea</taxon>
        <taxon>Sciaridae</taxon>
        <taxon>Pseudolycoriella</taxon>
    </lineage>
</organism>
<dbReference type="Pfam" id="PF00076">
    <property type="entry name" value="RRM_1"/>
    <property type="match status" value="1"/>
</dbReference>
<evidence type="ECO:0000256" key="3">
    <source>
        <dbReference type="PROSITE-ProRule" id="PRU00176"/>
    </source>
</evidence>
<gene>
    <name evidence="5" type="primary">fus_1</name>
    <name evidence="5" type="ORF">Bhyg_02895</name>
</gene>
<dbReference type="FunFam" id="3.30.70.330:FF:000041">
    <property type="entry name" value="Epithelial splicing regulatory protein 1"/>
    <property type="match status" value="1"/>
</dbReference>
<sequence>MVSIDEEIDGQCIVRARGLPWQSSDQDIAKFFRGLNVAKGGVALCLSAQGRRNGEALVRFMSQEHRDMALKRHKHHIGNRYIEVYRASGEDFLSVAGGAHNEAQAFLSKGALVIIRMRGLPYDCTAKQVLDFFATGSEPCNVLDGVDGILFVKKPDGRSTGDAFVLFANESDSSKALSRHRESIGQRYIELFRSTTAEVQQVLNRSMDPKTYEPAQPPLITQIQPVQMPLLPQHVITSGTSKSCIRLRGLPYEARVENILHFLADFANNIIYQGVHMVYNAQGQPSGEAFIQMDSEESARASAQLKHNKYMVFGKKYRYIEVFQCSGDDMNLVLNGGLHSPSNPTKPALLSPGMLTQVQQAASPPSSSGGMVGPAFSGYTQFTASTAVMPPRHPAFYPQPILYWGYPSPPVSPTYYGPPPPAHVAPNLGPQHQTTLFPIDLLTQQRQTQQPQHIPPPPLSPMLPQHALPPLQISPIQTSNQPQLTVKLHAFNLTQFTRQLITSHDKSISKLKIIEFTKGKNFNDFNKN</sequence>
<keyword evidence="1" id="KW-0677">Repeat</keyword>
<comment type="caution">
    <text evidence="5">The sequence shown here is derived from an EMBL/GenBank/DDBJ whole genome shotgun (WGS) entry which is preliminary data.</text>
</comment>
<name>A0A9Q0NCA3_9DIPT</name>
<dbReference type="Proteomes" id="UP001151699">
    <property type="component" value="Chromosome A"/>
</dbReference>
<dbReference type="InterPro" id="IPR050666">
    <property type="entry name" value="ESRP"/>
</dbReference>
<dbReference type="InterPro" id="IPR012677">
    <property type="entry name" value="Nucleotide-bd_a/b_plait_sf"/>
</dbReference>
<dbReference type="CDD" id="cd12741">
    <property type="entry name" value="RRM2_Fusilli"/>
    <property type="match status" value="1"/>
</dbReference>
<dbReference type="InterPro" id="IPR000504">
    <property type="entry name" value="RRM_dom"/>
</dbReference>
<dbReference type="SUPFAM" id="SSF54928">
    <property type="entry name" value="RNA-binding domain, RBD"/>
    <property type="match status" value="3"/>
</dbReference>
<protein>
    <submittedName>
        <fullName evidence="5">RNA-binding protein fusilli</fullName>
    </submittedName>
</protein>
<reference evidence="5" key="1">
    <citation type="submission" date="2022-07" db="EMBL/GenBank/DDBJ databases">
        <authorList>
            <person name="Trinca V."/>
            <person name="Uliana J.V.C."/>
            <person name="Torres T.T."/>
            <person name="Ward R.J."/>
            <person name="Monesi N."/>
        </authorList>
    </citation>
    <scope>NUCLEOTIDE SEQUENCE</scope>
    <source>
        <strain evidence="5">HSMRA1968</strain>
        <tissue evidence="5">Whole embryos</tissue>
    </source>
</reference>
<evidence type="ECO:0000313" key="5">
    <source>
        <dbReference type="EMBL" id="KAJ6647672.1"/>
    </source>
</evidence>
<dbReference type="Gene3D" id="3.30.70.330">
    <property type="match status" value="3"/>
</dbReference>
<accession>A0A9Q0NCA3</accession>
<evidence type="ECO:0000256" key="1">
    <source>
        <dbReference type="ARBA" id="ARBA00022737"/>
    </source>
</evidence>
<keyword evidence="6" id="KW-1185">Reference proteome</keyword>
<dbReference type="OrthoDB" id="431068at2759"/>
<dbReference type="PROSITE" id="PS50102">
    <property type="entry name" value="RRM"/>
    <property type="match status" value="1"/>
</dbReference>
<proteinExistence type="predicted"/>
<dbReference type="AlphaFoldDB" id="A0A9Q0NCA3"/>
<dbReference type="InterPro" id="IPR034980">
    <property type="entry name" value="Fusilli_RRM2"/>
</dbReference>
<keyword evidence="2 3" id="KW-0694">RNA-binding</keyword>
<evidence type="ECO:0000256" key="2">
    <source>
        <dbReference type="ARBA" id="ARBA00022884"/>
    </source>
</evidence>
<dbReference type="PANTHER" id="PTHR13976">
    <property type="entry name" value="HETEROGENEOUS NUCLEAR RIBONUCLEOPROTEIN-RELATED"/>
    <property type="match status" value="1"/>
</dbReference>
<dbReference type="GO" id="GO:0003723">
    <property type="term" value="F:RNA binding"/>
    <property type="evidence" value="ECO:0007669"/>
    <property type="project" value="UniProtKB-UniRule"/>
</dbReference>
<dbReference type="InterPro" id="IPR035979">
    <property type="entry name" value="RBD_domain_sf"/>
</dbReference>
<evidence type="ECO:0000313" key="6">
    <source>
        <dbReference type="Proteomes" id="UP001151699"/>
    </source>
</evidence>
<dbReference type="SMART" id="SM00360">
    <property type="entry name" value="RRM"/>
    <property type="match status" value="3"/>
</dbReference>